<reference evidence="2" key="1">
    <citation type="submission" date="2022-12" db="EMBL/GenBank/DDBJ databases">
        <authorList>
            <person name="Petersen C."/>
        </authorList>
    </citation>
    <scope>NUCLEOTIDE SEQUENCE</scope>
    <source>
        <strain evidence="2">IBT 17660</strain>
    </source>
</reference>
<organism evidence="2 3">
    <name type="scientific">Penicillium desertorum</name>
    <dbReference type="NCBI Taxonomy" id="1303715"/>
    <lineage>
        <taxon>Eukaryota</taxon>
        <taxon>Fungi</taxon>
        <taxon>Dikarya</taxon>
        <taxon>Ascomycota</taxon>
        <taxon>Pezizomycotina</taxon>
        <taxon>Eurotiomycetes</taxon>
        <taxon>Eurotiomycetidae</taxon>
        <taxon>Eurotiales</taxon>
        <taxon>Aspergillaceae</taxon>
        <taxon>Penicillium</taxon>
    </lineage>
</organism>
<keyword evidence="3" id="KW-1185">Reference proteome</keyword>
<protein>
    <submittedName>
        <fullName evidence="2">Uncharacterized protein</fullName>
    </submittedName>
</protein>
<feature type="chain" id="PRO_5040887746" evidence="1">
    <location>
        <begin position="18"/>
        <end position="67"/>
    </location>
</feature>
<dbReference type="Proteomes" id="UP001147760">
    <property type="component" value="Unassembled WGS sequence"/>
</dbReference>
<feature type="signal peptide" evidence="1">
    <location>
        <begin position="1"/>
        <end position="17"/>
    </location>
</feature>
<evidence type="ECO:0000256" key="1">
    <source>
        <dbReference type="SAM" id="SignalP"/>
    </source>
</evidence>
<dbReference type="EMBL" id="JAPWDO010000005">
    <property type="protein sequence ID" value="KAJ5469865.1"/>
    <property type="molecule type" value="Genomic_DNA"/>
</dbReference>
<name>A0A9X0BJQ5_9EURO</name>
<accession>A0A9X0BJQ5</accession>
<dbReference type="AlphaFoldDB" id="A0A9X0BJQ5"/>
<comment type="caution">
    <text evidence="2">The sequence shown here is derived from an EMBL/GenBank/DDBJ whole genome shotgun (WGS) entry which is preliminary data.</text>
</comment>
<keyword evidence="1" id="KW-0732">Signal</keyword>
<evidence type="ECO:0000313" key="3">
    <source>
        <dbReference type="Proteomes" id="UP001147760"/>
    </source>
</evidence>
<reference evidence="2" key="2">
    <citation type="journal article" date="2023" name="IMA Fungus">
        <title>Comparative genomic study of the Penicillium genus elucidates a diverse pangenome and 15 lateral gene transfer events.</title>
        <authorList>
            <person name="Petersen C."/>
            <person name="Sorensen T."/>
            <person name="Nielsen M.R."/>
            <person name="Sondergaard T.E."/>
            <person name="Sorensen J.L."/>
            <person name="Fitzpatrick D.A."/>
            <person name="Frisvad J.C."/>
            <person name="Nielsen K.L."/>
        </authorList>
    </citation>
    <scope>NUCLEOTIDE SEQUENCE</scope>
    <source>
        <strain evidence="2">IBT 17660</strain>
    </source>
</reference>
<evidence type="ECO:0000313" key="2">
    <source>
        <dbReference type="EMBL" id="KAJ5469865.1"/>
    </source>
</evidence>
<proteinExistence type="predicted"/>
<sequence length="67" mass="7151">MKFLVIFMALLPTLAAADSIQSICSGLKSGLDCDATLSIPKFPEIKTCDEQSFTGSLSYHTKAIPNA</sequence>
<gene>
    <name evidence="2" type="ORF">N7530_007222</name>
</gene>